<dbReference type="PANTHER" id="PTHR23150">
    <property type="entry name" value="SULFATASE MODIFYING FACTOR 1, 2"/>
    <property type="match status" value="1"/>
</dbReference>
<dbReference type="RefSeq" id="WP_231746702.1">
    <property type="nucleotide sequence ID" value="NZ_CP036275.1"/>
</dbReference>
<accession>A0A517Z1R5</accession>
<dbReference type="Gene3D" id="3.90.1580.10">
    <property type="entry name" value="paralog of FGE (formylglycine-generating enzyme)"/>
    <property type="match status" value="1"/>
</dbReference>
<organism evidence="3 4">
    <name type="scientific">Maioricimonas rarisocia</name>
    <dbReference type="NCBI Taxonomy" id="2528026"/>
    <lineage>
        <taxon>Bacteria</taxon>
        <taxon>Pseudomonadati</taxon>
        <taxon>Planctomycetota</taxon>
        <taxon>Planctomycetia</taxon>
        <taxon>Planctomycetales</taxon>
        <taxon>Planctomycetaceae</taxon>
        <taxon>Maioricimonas</taxon>
    </lineage>
</organism>
<dbReference type="InterPro" id="IPR005532">
    <property type="entry name" value="SUMF_dom"/>
</dbReference>
<keyword evidence="1" id="KW-1133">Transmembrane helix</keyword>
<gene>
    <name evidence="3" type="primary">pkn1_2</name>
    <name evidence="3" type="ORF">Mal4_06990</name>
</gene>
<dbReference type="InterPro" id="IPR051043">
    <property type="entry name" value="Sulfatase_Mod_Factor_Kinase"/>
</dbReference>
<dbReference type="KEGG" id="mri:Mal4_06990"/>
<dbReference type="EC" id="2.7.11.1" evidence="3"/>
<feature type="transmembrane region" description="Helical" evidence="1">
    <location>
        <begin position="6"/>
        <end position="25"/>
    </location>
</feature>
<dbReference type="InterPro" id="IPR016187">
    <property type="entry name" value="CTDL_fold"/>
</dbReference>
<evidence type="ECO:0000256" key="1">
    <source>
        <dbReference type="SAM" id="Phobius"/>
    </source>
</evidence>
<dbReference type="Pfam" id="PF03781">
    <property type="entry name" value="FGE-sulfatase"/>
    <property type="match status" value="1"/>
</dbReference>
<dbReference type="Proteomes" id="UP000320496">
    <property type="component" value="Chromosome"/>
</dbReference>
<dbReference type="EMBL" id="CP036275">
    <property type="protein sequence ID" value="QDU36413.1"/>
    <property type="molecule type" value="Genomic_DNA"/>
</dbReference>
<dbReference type="SUPFAM" id="SSF56436">
    <property type="entry name" value="C-type lectin-like"/>
    <property type="match status" value="1"/>
</dbReference>
<dbReference type="InterPro" id="IPR042095">
    <property type="entry name" value="SUMF_sf"/>
</dbReference>
<sequence>MTKQVWMIAVATLVMCGALIIAALVPTESSSKTGIGAPLLTEEPAETPPGMVWIPGGQFVMGTDRLPGPGQANVDHIKPDEYPAHDVELDGFWMDETPVTNRQFAEFVEMTGYVTFAERKPTREDFARSGVDVSRIRDEDLIAGSMCFKAEFDKDGLIRDVPGWEYQVWQVVEGANWRHPEGPGSTIEDRMDHPVVHVNWDDAMTYCKWAGKRLPTEAEYEYASSCGDDRKYPWGNDLLPGGEYQCNFWQGEFPVDRQNLDGHLTTSPVKAFPPNDFGLYDISGNVWEWCHDLFHAEYYSVSPRRNPKGPTTSYDPQEPGIVKRVQRGGSFMCNTNSCTGYRCSARMRGEVTSGSFHNGFRCVVDATMIDEYRAAQERIAAWRKTQVAAAPDAATPR</sequence>
<feature type="domain" description="Sulfatase-modifying factor enzyme-like" evidence="2">
    <location>
        <begin position="48"/>
        <end position="363"/>
    </location>
</feature>
<evidence type="ECO:0000259" key="2">
    <source>
        <dbReference type="Pfam" id="PF03781"/>
    </source>
</evidence>
<keyword evidence="1" id="KW-0812">Transmembrane</keyword>
<evidence type="ECO:0000313" key="4">
    <source>
        <dbReference type="Proteomes" id="UP000320496"/>
    </source>
</evidence>
<reference evidence="3 4" key="1">
    <citation type="submission" date="2019-02" db="EMBL/GenBank/DDBJ databases">
        <title>Deep-cultivation of Planctomycetes and their phenomic and genomic characterization uncovers novel biology.</title>
        <authorList>
            <person name="Wiegand S."/>
            <person name="Jogler M."/>
            <person name="Boedeker C."/>
            <person name="Pinto D."/>
            <person name="Vollmers J."/>
            <person name="Rivas-Marin E."/>
            <person name="Kohn T."/>
            <person name="Peeters S.H."/>
            <person name="Heuer A."/>
            <person name="Rast P."/>
            <person name="Oberbeckmann S."/>
            <person name="Bunk B."/>
            <person name="Jeske O."/>
            <person name="Meyerdierks A."/>
            <person name="Storesund J.E."/>
            <person name="Kallscheuer N."/>
            <person name="Luecker S."/>
            <person name="Lage O.M."/>
            <person name="Pohl T."/>
            <person name="Merkel B.J."/>
            <person name="Hornburger P."/>
            <person name="Mueller R.-W."/>
            <person name="Bruemmer F."/>
            <person name="Labrenz M."/>
            <person name="Spormann A.M."/>
            <person name="Op den Camp H."/>
            <person name="Overmann J."/>
            <person name="Amann R."/>
            <person name="Jetten M.S.M."/>
            <person name="Mascher T."/>
            <person name="Medema M.H."/>
            <person name="Devos D.P."/>
            <person name="Kaster A.-K."/>
            <person name="Ovreas L."/>
            <person name="Rohde M."/>
            <person name="Galperin M.Y."/>
            <person name="Jogler C."/>
        </authorList>
    </citation>
    <scope>NUCLEOTIDE SEQUENCE [LARGE SCALE GENOMIC DNA]</scope>
    <source>
        <strain evidence="3 4">Mal4</strain>
    </source>
</reference>
<dbReference type="AlphaFoldDB" id="A0A517Z1R5"/>
<protein>
    <submittedName>
        <fullName evidence="3">Serine/threonine-protein kinase pkn1</fullName>
        <ecNumber evidence="3">2.7.11.1</ecNumber>
    </submittedName>
</protein>
<dbReference type="PANTHER" id="PTHR23150:SF19">
    <property type="entry name" value="FORMYLGLYCINE-GENERATING ENZYME"/>
    <property type="match status" value="1"/>
</dbReference>
<dbReference type="GO" id="GO:0004674">
    <property type="term" value="F:protein serine/threonine kinase activity"/>
    <property type="evidence" value="ECO:0007669"/>
    <property type="project" value="UniProtKB-EC"/>
</dbReference>
<evidence type="ECO:0000313" key="3">
    <source>
        <dbReference type="EMBL" id="QDU36413.1"/>
    </source>
</evidence>
<keyword evidence="3" id="KW-0418">Kinase</keyword>
<keyword evidence="1" id="KW-0472">Membrane</keyword>
<name>A0A517Z1R5_9PLAN</name>
<proteinExistence type="predicted"/>
<dbReference type="GO" id="GO:0120147">
    <property type="term" value="F:formylglycine-generating oxidase activity"/>
    <property type="evidence" value="ECO:0007669"/>
    <property type="project" value="TreeGrafter"/>
</dbReference>
<keyword evidence="4" id="KW-1185">Reference proteome</keyword>
<keyword evidence="3" id="KW-0808">Transferase</keyword>